<dbReference type="PRINTS" id="PR00411">
    <property type="entry name" value="PNDRDTASEI"/>
</dbReference>
<evidence type="ECO:0000256" key="6">
    <source>
        <dbReference type="ARBA" id="ARBA00023002"/>
    </source>
</evidence>
<organism evidence="10 11">
    <name type="scientific">Solirubrum puertoriconensis</name>
    <dbReference type="NCBI Taxonomy" id="1751427"/>
    <lineage>
        <taxon>Bacteria</taxon>
        <taxon>Pseudomonadati</taxon>
        <taxon>Bacteroidota</taxon>
        <taxon>Cytophagia</taxon>
        <taxon>Cytophagales</taxon>
    </lineage>
</organism>
<dbReference type="Pfam" id="PF00355">
    <property type="entry name" value="Rieske"/>
    <property type="match status" value="1"/>
</dbReference>
<dbReference type="InterPro" id="IPR036922">
    <property type="entry name" value="Rieske_2Fe-2S_sf"/>
</dbReference>
<dbReference type="Gene3D" id="2.102.10.10">
    <property type="entry name" value="Rieske [2Fe-2S] iron-sulphur domain"/>
    <property type="match status" value="1"/>
</dbReference>
<dbReference type="Pfam" id="PF07992">
    <property type="entry name" value="Pyr_redox_2"/>
    <property type="match status" value="1"/>
</dbReference>
<dbReference type="SUPFAM" id="SSF51905">
    <property type="entry name" value="FAD/NAD(P)-binding domain"/>
    <property type="match status" value="1"/>
</dbReference>
<dbReference type="PANTHER" id="PTHR43557">
    <property type="entry name" value="APOPTOSIS-INDUCING FACTOR 1"/>
    <property type="match status" value="1"/>
</dbReference>
<protein>
    <recommendedName>
        <fullName evidence="9">Rieske domain-containing protein</fullName>
    </recommendedName>
</protein>
<evidence type="ECO:0000256" key="1">
    <source>
        <dbReference type="ARBA" id="ARBA00001974"/>
    </source>
</evidence>
<keyword evidence="11" id="KW-1185">Reference proteome</keyword>
<dbReference type="EMBL" id="LNAL01000008">
    <property type="protein sequence ID" value="KUG06106.1"/>
    <property type="molecule type" value="Genomic_DNA"/>
</dbReference>
<dbReference type="GO" id="GO:0005737">
    <property type="term" value="C:cytoplasm"/>
    <property type="evidence" value="ECO:0007669"/>
    <property type="project" value="TreeGrafter"/>
</dbReference>
<dbReference type="InterPro" id="IPR028202">
    <property type="entry name" value="Reductase_C"/>
</dbReference>
<dbReference type="PROSITE" id="PS51296">
    <property type="entry name" value="RIESKE"/>
    <property type="match status" value="1"/>
</dbReference>
<name>A0A9X0HHN8_SOLP1</name>
<proteinExistence type="predicted"/>
<dbReference type="Gene3D" id="3.50.50.60">
    <property type="entry name" value="FAD/NAD(P)-binding domain"/>
    <property type="match status" value="2"/>
</dbReference>
<dbReference type="InterPro" id="IPR016156">
    <property type="entry name" value="FAD/NAD-linked_Rdtase_dimer_sf"/>
</dbReference>
<dbReference type="SUPFAM" id="SSF55424">
    <property type="entry name" value="FAD/NAD-linked reductases, dimerisation (C-terminal) domain"/>
    <property type="match status" value="1"/>
</dbReference>
<evidence type="ECO:0000313" key="11">
    <source>
        <dbReference type="Proteomes" id="UP000054223"/>
    </source>
</evidence>
<evidence type="ECO:0000256" key="3">
    <source>
        <dbReference type="ARBA" id="ARBA00022714"/>
    </source>
</evidence>
<keyword evidence="6" id="KW-0560">Oxidoreductase</keyword>
<sequence>MPNSQEFDLAAADALHDEELKAFPAADTEVLLMRRHGQYYAFAAHCPHYGAPLAKGKLVGEKLICPWHHACFRVPGGQLCEPPALDNLPSYPVRVADGRVYVTLPVATPKVPDSPEKTPTAVTGGQVPLPTAEAELDTRTFVIVGAGPAGQMAAQTLRIEGFTGRVVLLGADAQPPYDRTKLSKGYLAGKATDDTLPLRPANFYERYGIELQPNCRVTSLDLGKRQVVLDGDQAPLHYDALLLCPGSTPRSLPASVPGHDLGGLYLLRTHADAHRLLEAAADAKEVVVVGGSFIGMEAAASLAGKEGRQITVIAQEQEPFEKVLGLEIGRMFRGLHEQKGVRVRTGQQVAAIEGDAGQVVGVQLASGEQLPADLVVLGIGVRPASDFLREVLPLEKDGGLHTNEFLQVTDQVWAAGDVAYLGLHPTGELARIEHWRVAQQQGRTAALNMLGRKQPFQNVPFFWTQQYGKSLRYVGRAAKPDEIIFHGNVAEQNFVALYVADGQIKAAAAMNRDPDIICLEALMELNAMPAPDAVRDSANWDAVLRQALGAQQQ</sequence>
<dbReference type="PANTHER" id="PTHR43557:SF2">
    <property type="entry name" value="RIESKE DOMAIN-CONTAINING PROTEIN-RELATED"/>
    <property type="match status" value="1"/>
</dbReference>
<evidence type="ECO:0000256" key="4">
    <source>
        <dbReference type="ARBA" id="ARBA00022723"/>
    </source>
</evidence>
<dbReference type="GO" id="GO:0016651">
    <property type="term" value="F:oxidoreductase activity, acting on NAD(P)H"/>
    <property type="evidence" value="ECO:0007669"/>
    <property type="project" value="TreeGrafter"/>
</dbReference>
<keyword evidence="7" id="KW-0408">Iron</keyword>
<dbReference type="Pfam" id="PF14759">
    <property type="entry name" value="Reductase_C"/>
    <property type="match status" value="1"/>
</dbReference>
<evidence type="ECO:0000256" key="2">
    <source>
        <dbReference type="ARBA" id="ARBA00022630"/>
    </source>
</evidence>
<dbReference type="InterPro" id="IPR050446">
    <property type="entry name" value="FAD-oxidoreductase/Apoptosis"/>
</dbReference>
<dbReference type="InterPro" id="IPR017941">
    <property type="entry name" value="Rieske_2Fe-2S"/>
</dbReference>
<keyword evidence="2" id="KW-0285">Flavoprotein</keyword>
<dbReference type="Proteomes" id="UP000054223">
    <property type="component" value="Unassembled WGS sequence"/>
</dbReference>
<dbReference type="GO" id="GO:0046872">
    <property type="term" value="F:metal ion binding"/>
    <property type="evidence" value="ECO:0007669"/>
    <property type="project" value="UniProtKB-KW"/>
</dbReference>
<gene>
    <name evidence="10" type="ORF">ASU33_01695</name>
</gene>
<keyword evidence="8" id="KW-0411">Iron-sulfur</keyword>
<keyword evidence="4" id="KW-0479">Metal-binding</keyword>
<evidence type="ECO:0000256" key="5">
    <source>
        <dbReference type="ARBA" id="ARBA00022827"/>
    </source>
</evidence>
<dbReference type="AlphaFoldDB" id="A0A9X0HHN8"/>
<dbReference type="CDD" id="cd03478">
    <property type="entry name" value="Rieske_AIFL_N"/>
    <property type="match status" value="1"/>
</dbReference>
<dbReference type="SUPFAM" id="SSF50022">
    <property type="entry name" value="ISP domain"/>
    <property type="match status" value="1"/>
</dbReference>
<evidence type="ECO:0000259" key="9">
    <source>
        <dbReference type="PROSITE" id="PS51296"/>
    </source>
</evidence>
<dbReference type="Gene3D" id="3.30.390.30">
    <property type="match status" value="1"/>
</dbReference>
<reference evidence="10 11" key="1">
    <citation type="submission" date="2015-11" db="EMBL/GenBank/DDBJ databases">
        <title>Solirubrum puertoriconensis gen. nov. an environmental bacteria isolated in Puerto Rico.</title>
        <authorList>
            <person name="Cuebas-Irizarry M.F."/>
            <person name="Montalvo-Rodriguez R."/>
        </authorList>
    </citation>
    <scope>NUCLEOTIDE SEQUENCE [LARGE SCALE GENOMIC DNA]</scope>
    <source>
        <strain evidence="10 11">MC1A</strain>
    </source>
</reference>
<evidence type="ECO:0000256" key="7">
    <source>
        <dbReference type="ARBA" id="ARBA00023004"/>
    </source>
</evidence>
<keyword evidence="5" id="KW-0274">FAD</keyword>
<comment type="caution">
    <text evidence="10">The sequence shown here is derived from an EMBL/GenBank/DDBJ whole genome shotgun (WGS) entry which is preliminary data.</text>
</comment>
<dbReference type="InterPro" id="IPR023753">
    <property type="entry name" value="FAD/NAD-binding_dom"/>
</dbReference>
<dbReference type="RefSeq" id="WP_059071801.1">
    <property type="nucleotide sequence ID" value="NZ_LNAL01000008.1"/>
</dbReference>
<accession>A0A9X0HHN8</accession>
<dbReference type="PRINTS" id="PR00368">
    <property type="entry name" value="FADPNR"/>
</dbReference>
<keyword evidence="3" id="KW-0001">2Fe-2S</keyword>
<dbReference type="OrthoDB" id="9792592at2"/>
<feature type="domain" description="Rieske" evidence="9">
    <location>
        <begin position="7"/>
        <end position="102"/>
    </location>
</feature>
<dbReference type="InterPro" id="IPR036188">
    <property type="entry name" value="FAD/NAD-bd_sf"/>
</dbReference>
<dbReference type="GO" id="GO:0051537">
    <property type="term" value="F:2 iron, 2 sulfur cluster binding"/>
    <property type="evidence" value="ECO:0007669"/>
    <property type="project" value="UniProtKB-KW"/>
</dbReference>
<evidence type="ECO:0000256" key="8">
    <source>
        <dbReference type="ARBA" id="ARBA00023014"/>
    </source>
</evidence>
<comment type="cofactor">
    <cofactor evidence="1">
        <name>FAD</name>
        <dbReference type="ChEBI" id="CHEBI:57692"/>
    </cofactor>
</comment>
<evidence type="ECO:0000313" key="10">
    <source>
        <dbReference type="EMBL" id="KUG06106.1"/>
    </source>
</evidence>